<gene>
    <name evidence="2" type="ORF">Bealeia1_01040</name>
</gene>
<protein>
    <submittedName>
        <fullName evidence="2">Uncharacterized protein</fullName>
    </submittedName>
</protein>
<accession>A0ABZ2C3V9</accession>
<evidence type="ECO:0000256" key="1">
    <source>
        <dbReference type="SAM" id="MobiDB-lite"/>
    </source>
</evidence>
<keyword evidence="3" id="KW-1185">Reference proteome</keyword>
<sequence>MHSILLKKYFIFVICSIVTLSAVFGAVSQLHASGKPSVDQEGTKNTKKRKIREKRENESQSLKHQKTEAPKQTIDDLYAACEEDVSNIDFYGRYGYRFLAEDKYEVTCDKNVSSKFVLTEVQFRKRLYGIFNYSKEDADRIVECLKNKGFISILEIESWMERHHANDSEDDTSNTGLLYSNIPTISVTSAPDVANSAGPVRRNVLYLRNPQFLIPEASGQVRQKH</sequence>
<dbReference type="EMBL" id="CP133270">
    <property type="protein sequence ID" value="WVX66851.1"/>
    <property type="molecule type" value="Genomic_DNA"/>
</dbReference>
<reference evidence="2 3" key="1">
    <citation type="journal article" date="2024" name="Environ. Microbiol.">
        <title>Novel evolutionary insights on the interactions of the Holosporales (Alphaproteobacteria) with eukaryotic hosts from comparative genomics.</title>
        <authorList>
            <person name="Giovannini M."/>
            <person name="Petroni G."/>
            <person name="Castelli M."/>
        </authorList>
    </citation>
    <scope>NUCLEOTIDE SEQUENCE [LARGE SCALE GENOMIC DNA]</scope>
    <source>
        <strain evidence="2 3">US_Bl 15I1</strain>
    </source>
</reference>
<proteinExistence type="predicted"/>
<dbReference type="Proteomes" id="UP001330434">
    <property type="component" value="Chromosome"/>
</dbReference>
<feature type="region of interest" description="Disordered" evidence="1">
    <location>
        <begin position="33"/>
        <end position="70"/>
    </location>
</feature>
<evidence type="ECO:0000313" key="3">
    <source>
        <dbReference type="Proteomes" id="UP001330434"/>
    </source>
</evidence>
<organism evidence="2 3">
    <name type="scientific">Candidatus Bealeia paramacronuclearis</name>
    <dbReference type="NCBI Taxonomy" id="1921001"/>
    <lineage>
        <taxon>Bacteria</taxon>
        <taxon>Pseudomonadati</taxon>
        <taxon>Pseudomonadota</taxon>
        <taxon>Alphaproteobacteria</taxon>
        <taxon>Holosporales</taxon>
        <taxon>Holosporaceae</taxon>
        <taxon>Candidatus Bealeia</taxon>
    </lineage>
</organism>
<evidence type="ECO:0000313" key="2">
    <source>
        <dbReference type="EMBL" id="WVX66851.1"/>
    </source>
</evidence>
<dbReference type="RefSeq" id="WP_331255669.1">
    <property type="nucleotide sequence ID" value="NZ_CP133270.1"/>
</dbReference>
<name>A0ABZ2C3V9_9PROT</name>